<dbReference type="AlphaFoldDB" id="A0A916EJE3"/>
<gene>
    <name evidence="1" type="ORF">CHRIB12_LOCUS22628</name>
</gene>
<dbReference type="VEuPathDB" id="FungiDB:RhiirFUN_005205"/>
<dbReference type="Proteomes" id="UP000684084">
    <property type="component" value="Unassembled WGS sequence"/>
</dbReference>
<proteinExistence type="predicted"/>
<evidence type="ECO:0000313" key="1">
    <source>
        <dbReference type="EMBL" id="CAB5392906.1"/>
    </source>
</evidence>
<reference evidence="1" key="1">
    <citation type="submission" date="2020-05" db="EMBL/GenBank/DDBJ databases">
        <authorList>
            <person name="Rincon C."/>
            <person name="Sanders R I."/>
            <person name="Robbins C."/>
            <person name="Chaturvedi A."/>
        </authorList>
    </citation>
    <scope>NUCLEOTIDE SEQUENCE</scope>
    <source>
        <strain evidence="1">CHB12</strain>
    </source>
</reference>
<dbReference type="OrthoDB" id="2370729at2759"/>
<dbReference type="EMBL" id="CAGKOT010000079">
    <property type="protein sequence ID" value="CAB5392906.1"/>
    <property type="molecule type" value="Genomic_DNA"/>
</dbReference>
<protein>
    <submittedName>
        <fullName evidence="1">Uncharacterized protein</fullName>
    </submittedName>
</protein>
<organism evidence="1 2">
    <name type="scientific">Rhizophagus irregularis</name>
    <dbReference type="NCBI Taxonomy" id="588596"/>
    <lineage>
        <taxon>Eukaryota</taxon>
        <taxon>Fungi</taxon>
        <taxon>Fungi incertae sedis</taxon>
        <taxon>Mucoromycota</taxon>
        <taxon>Glomeromycotina</taxon>
        <taxon>Glomeromycetes</taxon>
        <taxon>Glomerales</taxon>
        <taxon>Glomeraceae</taxon>
        <taxon>Rhizophagus</taxon>
    </lineage>
</organism>
<evidence type="ECO:0000313" key="2">
    <source>
        <dbReference type="Proteomes" id="UP000684084"/>
    </source>
</evidence>
<accession>A0A916EJE3</accession>
<name>A0A916EJE3_9GLOM</name>
<sequence>MSQSFNCIHLDSNILNPVSFFNENNDNTKKYTFLQQGDHQQKVYLSELTGILLKNDICSKVNVNSNNTKLWKVNVMRKDIKDKNVSTEEDIVQKLGGKEIELQELFEEYFQDELDHKNFKASNIHIIATTAPVSAIGKRKTEEFNLGEENISQNSKKERLTGFTSRSTPESIVEYLLEQKGLKDDFSKPHKLCANLNKLERKGREGSFYNAYKYILDQHFKVKLARDNKLDLNDKIFYPLFALQSTPGRGKSYFLDEFASLKKEDLNSFKQKNLNDPTEMVDCIMKELRNSVSICISYNGSSAYVASRDGDGGVKGLVMRIIWSYFFDGTKLPWAFFCNQFEEKFGSLDILTATQSIIHHSGKSVLLCVDEIMKIDNENHSNIISLLNNLYTPYHSLATKDKKFRFIITTLDAVHLWDTQTASGRQINWIPLRRLEFSESIELFKEVIKKLESDSRVSVICKCISDCNGHPRTLEKFYELLSNTTALTTYSWAALIEELTKKIVQWFVNYVTFPVVKLALLGELVRLDTMVKVTARKELSVKDLITSGVYINSVTDQADVAKVIPTLTLVSLYYFCMDSVEGDDAKTVARILKNLLHVEDHFDLKSNDGKAFKKFHMNWELLYRALHHRNKDDHEDRTEMGLHEIYGLCLPNQSKEVKIRIQRKNIVTLHTSIEFPPKDGKIDDSRGNEIKDHLDKYMFVPTKSNNSGFEMVMFEEKANGGGYIALNIECKFSWPESKTVLSSEEIKKKYKYMKDKYLPHVNQKRQSKEPPVRKLGMEIGDIYLILVVWRDIGKLDDEILNNKNIIIVGRKELEKIYSPSLVSRPQFYGDIQKKIEN</sequence>
<comment type="caution">
    <text evidence="1">The sequence shown here is derived from an EMBL/GenBank/DDBJ whole genome shotgun (WGS) entry which is preliminary data.</text>
</comment>